<accession>A0AAD8TLQ0</accession>
<dbReference type="PANTHER" id="PTHR48475:SF1">
    <property type="entry name" value="RNASE H TYPE-1 DOMAIN-CONTAINING PROTEIN"/>
    <property type="match status" value="1"/>
</dbReference>
<dbReference type="CDD" id="cd01647">
    <property type="entry name" value="RT_LTR"/>
    <property type="match status" value="1"/>
</dbReference>
<feature type="domain" description="RNase H type-1" evidence="1">
    <location>
        <begin position="456"/>
        <end position="586"/>
    </location>
</feature>
<name>A0AAD8TLQ0_LOLMU</name>
<dbReference type="InterPro" id="IPR043502">
    <property type="entry name" value="DNA/RNA_pol_sf"/>
</dbReference>
<protein>
    <recommendedName>
        <fullName evidence="1">RNase H type-1 domain-containing protein</fullName>
    </recommendedName>
</protein>
<dbReference type="SUPFAM" id="SSF56672">
    <property type="entry name" value="DNA/RNA polymerases"/>
    <property type="match status" value="1"/>
</dbReference>
<dbReference type="AlphaFoldDB" id="A0AAD8TLQ0"/>
<dbReference type="InterPro" id="IPR043128">
    <property type="entry name" value="Rev_trsase/Diguanyl_cyclase"/>
</dbReference>
<proteinExistence type="predicted"/>
<keyword evidence="3" id="KW-1185">Reference proteome</keyword>
<dbReference type="Gene3D" id="3.30.420.10">
    <property type="entry name" value="Ribonuclease H-like superfamily/Ribonuclease H"/>
    <property type="match status" value="1"/>
</dbReference>
<dbReference type="InterPro" id="IPR002156">
    <property type="entry name" value="RNaseH_domain"/>
</dbReference>
<dbReference type="CDD" id="cd09279">
    <property type="entry name" value="RNase_HI_like"/>
    <property type="match status" value="1"/>
</dbReference>
<sequence>MDRGNKGKTDLFNFIPHPPSRMDACAYLEEPIVMTFGEFRFGVNKEGSYRLEVPISSEFSAVDSNFSSTDEEFSSTYFVDNKASGKLAKIFSNTSFESSADSFISSDSDSVDSFNFIDKSAAIGKVFTTLYDGVTSPDKNQCTKYHQIYVVEGAGTSDPPTSEAFDELGNPYVDPADLRHGLGTKYPGTTTRARVQLPQSAWDRAAKAMDGSEPMTNTATAQELQAYQYRLARIRLKEEDEAKTAFITPYGVFCYKTMPFGLKNAGATYQRMMQKCLATQIGKNVQVYIDDVVITSKKGSTLIEDLKETFDNLDKFCLKLNPTKCSFGVPAGELLGFLVSARGIEANPEKIQAIVTMRKPTKLKEIQQLTGRVAALSRFVARLGEKALPFYALIKQGEKFQWNEEADRAFENLKRAISTPPILVAPKEKEPLLLYIAATPQVVSTALVVEREEEDLSRTWTMNFDGSKRLEGAGAGVILVSPEGDKLKYVLRMTFPNASNNEAEYEALIHGMKMAKACGATRLKIFGDSQLVAQQVMNQCDAVNESMIAYKEVYNELEKLFDGCEVNHISRMSNDEADVLANIGSQCLAIPPVPRSAAAMEESGVLCLVKRRGGINNGNGEEQRREELWQQWSAREDFAEESRERRERKCSRKKKEILYRSAVKRRNRWMKKECRR</sequence>
<dbReference type="PROSITE" id="PS50879">
    <property type="entry name" value="RNASE_H_1"/>
    <property type="match status" value="1"/>
</dbReference>
<organism evidence="2 3">
    <name type="scientific">Lolium multiflorum</name>
    <name type="common">Italian ryegrass</name>
    <name type="synonym">Lolium perenne subsp. multiflorum</name>
    <dbReference type="NCBI Taxonomy" id="4521"/>
    <lineage>
        <taxon>Eukaryota</taxon>
        <taxon>Viridiplantae</taxon>
        <taxon>Streptophyta</taxon>
        <taxon>Embryophyta</taxon>
        <taxon>Tracheophyta</taxon>
        <taxon>Spermatophyta</taxon>
        <taxon>Magnoliopsida</taxon>
        <taxon>Liliopsida</taxon>
        <taxon>Poales</taxon>
        <taxon>Poaceae</taxon>
        <taxon>BOP clade</taxon>
        <taxon>Pooideae</taxon>
        <taxon>Poodae</taxon>
        <taxon>Poeae</taxon>
        <taxon>Poeae Chloroplast Group 2 (Poeae type)</taxon>
        <taxon>Loliodinae</taxon>
        <taxon>Loliinae</taxon>
        <taxon>Lolium</taxon>
    </lineage>
</organism>
<evidence type="ECO:0000259" key="1">
    <source>
        <dbReference type="PROSITE" id="PS50879"/>
    </source>
</evidence>
<comment type="caution">
    <text evidence="2">The sequence shown here is derived from an EMBL/GenBank/DDBJ whole genome shotgun (WGS) entry which is preliminary data.</text>
</comment>
<gene>
    <name evidence="2" type="ORF">QYE76_044996</name>
</gene>
<dbReference type="Gene3D" id="3.10.10.10">
    <property type="entry name" value="HIV Type 1 Reverse Transcriptase, subunit A, domain 1"/>
    <property type="match status" value="1"/>
</dbReference>
<evidence type="ECO:0000313" key="3">
    <source>
        <dbReference type="Proteomes" id="UP001231189"/>
    </source>
</evidence>
<reference evidence="2" key="1">
    <citation type="submission" date="2023-07" db="EMBL/GenBank/DDBJ databases">
        <title>A chromosome-level genome assembly of Lolium multiflorum.</title>
        <authorList>
            <person name="Chen Y."/>
            <person name="Copetti D."/>
            <person name="Kolliker R."/>
            <person name="Studer B."/>
        </authorList>
    </citation>
    <scope>NUCLEOTIDE SEQUENCE</scope>
    <source>
        <strain evidence="2">02402/16</strain>
        <tissue evidence="2">Leaf</tissue>
    </source>
</reference>
<dbReference type="InterPro" id="IPR036397">
    <property type="entry name" value="RNaseH_sf"/>
</dbReference>
<dbReference type="GO" id="GO:0004523">
    <property type="term" value="F:RNA-DNA hybrid ribonuclease activity"/>
    <property type="evidence" value="ECO:0007669"/>
    <property type="project" value="InterPro"/>
</dbReference>
<dbReference type="Gene3D" id="3.30.70.270">
    <property type="match status" value="2"/>
</dbReference>
<dbReference type="InterPro" id="IPR000477">
    <property type="entry name" value="RT_dom"/>
</dbReference>
<dbReference type="EMBL" id="JAUUTY010000002">
    <property type="protein sequence ID" value="KAK1684148.1"/>
    <property type="molecule type" value="Genomic_DNA"/>
</dbReference>
<evidence type="ECO:0000313" key="2">
    <source>
        <dbReference type="EMBL" id="KAK1684148.1"/>
    </source>
</evidence>
<dbReference type="Pfam" id="PF13456">
    <property type="entry name" value="RVT_3"/>
    <property type="match status" value="1"/>
</dbReference>
<dbReference type="GO" id="GO:0003676">
    <property type="term" value="F:nucleic acid binding"/>
    <property type="evidence" value="ECO:0007669"/>
    <property type="project" value="InterPro"/>
</dbReference>
<dbReference type="Proteomes" id="UP001231189">
    <property type="component" value="Unassembled WGS sequence"/>
</dbReference>
<dbReference type="Pfam" id="PF00078">
    <property type="entry name" value="RVT_1"/>
    <property type="match status" value="1"/>
</dbReference>
<dbReference type="PANTHER" id="PTHR48475">
    <property type="entry name" value="RIBONUCLEASE H"/>
    <property type="match status" value="1"/>
</dbReference>